<dbReference type="SUPFAM" id="SSF51905">
    <property type="entry name" value="FAD/NAD(P)-binding domain"/>
    <property type="match status" value="1"/>
</dbReference>
<proteinExistence type="predicted"/>
<dbReference type="InterPro" id="IPR050464">
    <property type="entry name" value="Zeta_carotene_desat/Oxidored"/>
</dbReference>
<feature type="domain" description="Amine oxidase" evidence="1">
    <location>
        <begin position="10"/>
        <end position="430"/>
    </location>
</feature>
<dbReference type="AlphaFoldDB" id="A0A0E3LBQ7"/>
<accession>A0A0E3LBQ7</accession>
<dbReference type="EMBL" id="CP009507">
    <property type="protein sequence ID" value="AKB34191.1"/>
    <property type="molecule type" value="Genomic_DNA"/>
</dbReference>
<dbReference type="Gene3D" id="3.50.50.60">
    <property type="entry name" value="FAD/NAD(P)-binding domain"/>
    <property type="match status" value="1"/>
</dbReference>
<dbReference type="RefSeq" id="WP_048173987.1">
    <property type="nucleotide sequence ID" value="NZ_CP009507.1"/>
</dbReference>
<evidence type="ECO:0000259" key="1">
    <source>
        <dbReference type="Pfam" id="PF01593"/>
    </source>
</evidence>
<name>A0A0E3LBQ7_9EURY</name>
<dbReference type="GeneID" id="24862496"/>
<protein>
    <submittedName>
        <fullName evidence="2">Phytoene dehydrogenase</fullName>
    </submittedName>
</protein>
<dbReference type="PATRIC" id="fig|1434119.4.peg.4542"/>
<evidence type="ECO:0000313" key="2">
    <source>
        <dbReference type="EMBL" id="AKB34191.1"/>
    </source>
</evidence>
<dbReference type="Pfam" id="PF01593">
    <property type="entry name" value="Amino_oxidase"/>
    <property type="match status" value="1"/>
</dbReference>
<dbReference type="HOGENOM" id="CLU_051347_0_0_2"/>
<dbReference type="GeneID" id="41607691"/>
<evidence type="ECO:0000313" key="3">
    <source>
        <dbReference type="Proteomes" id="UP000033092"/>
    </source>
</evidence>
<gene>
    <name evidence="2" type="ORF">MSSIH_3501</name>
</gene>
<sequence>MKTVIIGSGLAGLSAGYRLCKSNEVTVFEKDPDIGGMAASYCLEQSGKKYFIERYYHHIFRTDSELLALIRELGLEKKMLWLEAKDAYFVDGKNYPMNTPLEILHFSPLSILDLAKLGLLVLRIRLIKDTVPYDQIKAKDWILDTAGKSVYENFFAPLMKSKFGDNAENVSAAWLIGRVKIRSDRGKEGEKLGYMRGGFNALLEALEGEITANGGEIRTNKEVTKIVIKNNAVQGVLVGGEFIACDAVISTVEPKVLDAITGGKLELLHDSLKNIHYQGTACALIGLDRPLMEDGNYWMNIKADVPFGAVIEHTNYMPFEDYGEHLVYVTAYFQDKKSALWVQKEENVLDSYLKGLEKMFPGFSRTGVCWTKLYRRIDTAPVYEQGYLKNVLPFTAGPSGLYLAGMFSSTNYPERSLNGSVKAGFESADLLTKTQANKIPEKVS</sequence>
<reference evidence="2 3" key="1">
    <citation type="submission" date="2014-07" db="EMBL/GenBank/DDBJ databases">
        <title>Methanogenic archaea and the global carbon cycle.</title>
        <authorList>
            <person name="Henriksen J.R."/>
            <person name="Luke J."/>
            <person name="Reinhart S."/>
            <person name="Benedict M.N."/>
            <person name="Youngblut N.D."/>
            <person name="Metcalf M.E."/>
            <person name="Whitaker R.J."/>
            <person name="Metcalf W.W."/>
        </authorList>
    </citation>
    <scope>NUCLEOTIDE SEQUENCE [LARGE SCALE GENOMIC DNA]</scope>
    <source>
        <strain evidence="2 3">HI350</strain>
    </source>
</reference>
<dbReference type="PANTHER" id="PTHR42923">
    <property type="entry name" value="PROTOPORPHYRINOGEN OXIDASE"/>
    <property type="match status" value="1"/>
</dbReference>
<dbReference type="Proteomes" id="UP000033092">
    <property type="component" value="Chromosome"/>
</dbReference>
<dbReference type="KEGG" id="msz:MSSIH_3501"/>
<dbReference type="PANTHER" id="PTHR42923:SF3">
    <property type="entry name" value="PROTOPORPHYRINOGEN OXIDASE"/>
    <property type="match status" value="1"/>
</dbReference>
<organism evidence="2 3">
    <name type="scientific">Methanosarcina siciliae HI350</name>
    <dbReference type="NCBI Taxonomy" id="1434119"/>
    <lineage>
        <taxon>Archaea</taxon>
        <taxon>Methanobacteriati</taxon>
        <taxon>Methanobacteriota</taxon>
        <taxon>Stenosarchaea group</taxon>
        <taxon>Methanomicrobia</taxon>
        <taxon>Methanosarcinales</taxon>
        <taxon>Methanosarcinaceae</taxon>
        <taxon>Methanosarcina</taxon>
    </lineage>
</organism>
<dbReference type="GO" id="GO:0016491">
    <property type="term" value="F:oxidoreductase activity"/>
    <property type="evidence" value="ECO:0007669"/>
    <property type="project" value="InterPro"/>
</dbReference>
<dbReference type="InterPro" id="IPR002937">
    <property type="entry name" value="Amino_oxidase"/>
</dbReference>
<dbReference type="InterPro" id="IPR036188">
    <property type="entry name" value="FAD/NAD-bd_sf"/>
</dbReference>
<dbReference type="NCBIfam" id="NF005560">
    <property type="entry name" value="PRK07233.1"/>
    <property type="match status" value="1"/>
</dbReference>